<dbReference type="RefSeq" id="XP_018008784.2">
    <property type="nucleotide sequence ID" value="XM_018153295.2"/>
</dbReference>
<accession>A0A8B7N681</accession>
<protein>
    <submittedName>
        <fullName evidence="8">Organic cation transporter protein-like</fullName>
    </submittedName>
</protein>
<dbReference type="GO" id="GO:0016020">
    <property type="term" value="C:membrane"/>
    <property type="evidence" value="ECO:0007669"/>
    <property type="project" value="UniProtKB-SubCell"/>
</dbReference>
<evidence type="ECO:0000313" key="7">
    <source>
        <dbReference type="Proteomes" id="UP000694843"/>
    </source>
</evidence>
<dbReference type="Proteomes" id="UP000694843">
    <property type="component" value="Unplaced"/>
</dbReference>
<feature type="transmembrane region" description="Helical" evidence="5">
    <location>
        <begin position="200"/>
        <end position="221"/>
    </location>
</feature>
<proteinExistence type="predicted"/>
<gene>
    <name evidence="8" type="primary">LOC108666418</name>
</gene>
<evidence type="ECO:0000256" key="2">
    <source>
        <dbReference type="ARBA" id="ARBA00022692"/>
    </source>
</evidence>
<dbReference type="GeneID" id="108666418"/>
<feature type="transmembrane region" description="Helical" evidence="5">
    <location>
        <begin position="289"/>
        <end position="312"/>
    </location>
</feature>
<dbReference type="KEGG" id="hazt:108666418"/>
<dbReference type="InterPro" id="IPR036259">
    <property type="entry name" value="MFS_trans_sf"/>
</dbReference>
<reference evidence="8" key="1">
    <citation type="submission" date="2025-08" db="UniProtKB">
        <authorList>
            <consortium name="RefSeq"/>
        </authorList>
    </citation>
    <scope>IDENTIFICATION</scope>
    <source>
        <tissue evidence="8">Whole organism</tissue>
    </source>
</reference>
<keyword evidence="4 5" id="KW-0472">Membrane</keyword>
<dbReference type="SUPFAM" id="SSF103473">
    <property type="entry name" value="MFS general substrate transporter"/>
    <property type="match status" value="1"/>
</dbReference>
<feature type="transmembrane region" description="Helical" evidence="5">
    <location>
        <begin position="56"/>
        <end position="78"/>
    </location>
</feature>
<evidence type="ECO:0000256" key="3">
    <source>
        <dbReference type="ARBA" id="ARBA00022989"/>
    </source>
</evidence>
<feature type="transmembrane region" description="Helical" evidence="5">
    <location>
        <begin position="228"/>
        <end position="249"/>
    </location>
</feature>
<keyword evidence="3 5" id="KW-1133">Transmembrane helix</keyword>
<evidence type="ECO:0000256" key="1">
    <source>
        <dbReference type="ARBA" id="ARBA00004141"/>
    </source>
</evidence>
<sequence length="413" mass="45047">MLSLVLLVTGSSLGAASTGPVMLILLRLLAGLGAVAVYQIIFVLCAEYMPQQHRSVVGLLISVSFALGEATVGVYAIFIRRWRMLQLTISLPMFALGISYWIAPESARWLITQGREQEAEIIVRKMARFNKTSNFEIIYLQERTNMSPDDAKQESRNVLNLLKTPNMRTRSLILFYTWFTTSMVYYGVSQNVGNLEGNIFVNFIATMLIEIPATLLIAIFFDRLGHKVCLLASVLIAGAGCFITAFLPAEASTAIVVLSLIGKFGAAAAYSALYVYASEVFPTSHRSTGLGCCTMVAGAAGVIAPLVDLLVFCTSYDPRSAGEEEADEVTEVIADKDKVDAELAAKNKKDVKLAAKNENSVELAAEEDDDIELANTKDDINVKLAAKDVNNLELARKDETDVELAITKDDFNV</sequence>
<dbReference type="AlphaFoldDB" id="A0A8B7N681"/>
<organism evidence="7 8">
    <name type="scientific">Hyalella azteca</name>
    <name type="common">Amphipod</name>
    <dbReference type="NCBI Taxonomy" id="294128"/>
    <lineage>
        <taxon>Eukaryota</taxon>
        <taxon>Metazoa</taxon>
        <taxon>Ecdysozoa</taxon>
        <taxon>Arthropoda</taxon>
        <taxon>Crustacea</taxon>
        <taxon>Multicrustacea</taxon>
        <taxon>Malacostraca</taxon>
        <taxon>Eumalacostraca</taxon>
        <taxon>Peracarida</taxon>
        <taxon>Amphipoda</taxon>
        <taxon>Senticaudata</taxon>
        <taxon>Talitrida</taxon>
        <taxon>Talitroidea</taxon>
        <taxon>Hyalellidae</taxon>
        <taxon>Hyalella</taxon>
    </lineage>
</organism>
<keyword evidence="2 5" id="KW-0812">Transmembrane</keyword>
<dbReference type="Pfam" id="PF00083">
    <property type="entry name" value="Sugar_tr"/>
    <property type="match status" value="1"/>
</dbReference>
<keyword evidence="7" id="KW-1185">Reference proteome</keyword>
<feature type="domain" description="Major facilitator superfamily (MFS) profile" evidence="6">
    <location>
        <begin position="1"/>
        <end position="352"/>
    </location>
</feature>
<evidence type="ECO:0000259" key="6">
    <source>
        <dbReference type="PROSITE" id="PS50850"/>
    </source>
</evidence>
<evidence type="ECO:0000256" key="4">
    <source>
        <dbReference type="ARBA" id="ARBA00023136"/>
    </source>
</evidence>
<feature type="transmembrane region" description="Helical" evidence="5">
    <location>
        <begin position="84"/>
        <end position="103"/>
    </location>
</feature>
<comment type="subcellular location">
    <subcellularLocation>
        <location evidence="1">Membrane</location>
        <topology evidence="1">Multi-pass membrane protein</topology>
    </subcellularLocation>
</comment>
<dbReference type="OMA" id="ISYWIAP"/>
<dbReference type="GO" id="GO:0022857">
    <property type="term" value="F:transmembrane transporter activity"/>
    <property type="evidence" value="ECO:0007669"/>
    <property type="project" value="InterPro"/>
</dbReference>
<evidence type="ECO:0000256" key="5">
    <source>
        <dbReference type="SAM" id="Phobius"/>
    </source>
</evidence>
<dbReference type="InterPro" id="IPR005828">
    <property type="entry name" value="MFS_sugar_transport-like"/>
</dbReference>
<dbReference type="InterPro" id="IPR020846">
    <property type="entry name" value="MFS_dom"/>
</dbReference>
<evidence type="ECO:0000313" key="8">
    <source>
        <dbReference type="RefSeq" id="XP_018008784.2"/>
    </source>
</evidence>
<dbReference type="Gene3D" id="1.20.1250.20">
    <property type="entry name" value="MFS general substrate transporter like domains"/>
    <property type="match status" value="1"/>
</dbReference>
<name>A0A8B7N681_HYAAZ</name>
<dbReference type="OrthoDB" id="3936150at2759"/>
<dbReference type="PANTHER" id="PTHR24064">
    <property type="entry name" value="SOLUTE CARRIER FAMILY 22 MEMBER"/>
    <property type="match status" value="1"/>
</dbReference>
<feature type="transmembrane region" description="Helical" evidence="5">
    <location>
        <begin position="24"/>
        <end position="44"/>
    </location>
</feature>
<feature type="transmembrane region" description="Helical" evidence="5">
    <location>
        <begin position="171"/>
        <end position="188"/>
    </location>
</feature>
<dbReference type="PROSITE" id="PS50850">
    <property type="entry name" value="MFS"/>
    <property type="match status" value="1"/>
</dbReference>
<feature type="transmembrane region" description="Helical" evidence="5">
    <location>
        <begin position="255"/>
        <end position="277"/>
    </location>
</feature>